<reference evidence="1 2" key="1">
    <citation type="submission" date="2015-10" db="EMBL/GenBank/DDBJ databases">
        <title>Erysipelothrix larvae sp. LV19 isolated from the larval gut of the rhinoceros beetle, Trypoxylus dichotomus.</title>
        <authorList>
            <person name="Lim S."/>
            <person name="Kim B.-C."/>
        </authorList>
    </citation>
    <scope>NUCLEOTIDE SEQUENCE [LARGE SCALE GENOMIC DNA]</scope>
    <source>
        <strain evidence="1 2">LV19</strain>
    </source>
</reference>
<dbReference type="PROSITE" id="PS51257">
    <property type="entry name" value="PROKAR_LIPOPROTEIN"/>
    <property type="match status" value="1"/>
</dbReference>
<dbReference type="RefSeq" id="WP_067633840.1">
    <property type="nucleotide sequence ID" value="NZ_CP013213.1"/>
</dbReference>
<dbReference type="Pfam" id="PF04392">
    <property type="entry name" value="ABC_sub_bind"/>
    <property type="match status" value="1"/>
</dbReference>
<organism evidence="1 2">
    <name type="scientific">Erysipelothrix larvae</name>
    <dbReference type="NCBI Taxonomy" id="1514105"/>
    <lineage>
        <taxon>Bacteria</taxon>
        <taxon>Bacillati</taxon>
        <taxon>Bacillota</taxon>
        <taxon>Erysipelotrichia</taxon>
        <taxon>Erysipelotrichales</taxon>
        <taxon>Erysipelotrichaceae</taxon>
        <taxon>Erysipelothrix</taxon>
    </lineage>
</organism>
<dbReference type="PANTHER" id="PTHR35271">
    <property type="entry name" value="ABC TRANSPORTER, SUBSTRATE-BINDING LIPOPROTEIN-RELATED"/>
    <property type="match status" value="1"/>
</dbReference>
<proteinExistence type="predicted"/>
<dbReference type="Proteomes" id="UP000063781">
    <property type="component" value="Chromosome"/>
</dbReference>
<dbReference type="CDD" id="cd06325">
    <property type="entry name" value="PBP1_ABC_unchar_transporter"/>
    <property type="match status" value="1"/>
</dbReference>
<dbReference type="PANTHER" id="PTHR35271:SF1">
    <property type="entry name" value="ABC TRANSPORTER, SUBSTRATE-BINDING LIPOPROTEIN"/>
    <property type="match status" value="1"/>
</dbReference>
<protein>
    <recommendedName>
        <fullName evidence="3">ABC transporter substrate-binding protein</fullName>
    </recommendedName>
</protein>
<dbReference type="SUPFAM" id="SSF53822">
    <property type="entry name" value="Periplasmic binding protein-like I"/>
    <property type="match status" value="1"/>
</dbReference>
<dbReference type="InterPro" id="IPR007487">
    <property type="entry name" value="ABC_transpt-TYRBP-like"/>
</dbReference>
<evidence type="ECO:0000313" key="2">
    <source>
        <dbReference type="Proteomes" id="UP000063781"/>
    </source>
</evidence>
<dbReference type="OrthoDB" id="9776955at2"/>
<accession>A0A0X8H1D0</accession>
<sequence length="322" mass="33579">MKRLGVMICALLILVGCGSGKGASDDKVLKIGVLQLVDHPSLDATLTGLKEELDTLLGSDKYEIIYKNAQGSPVDANTIAAQLVEEDVDLIYAIATIAAQAVLNATKNTEIPVVFNAVTDPVDAGLVATLEAPGGNVTGVSDAAPIDKQMALIKEVMPNAQNIGVVYNVGEANSLIQVEQTKQAASKIGLNVIESGISQASDLQLASGTLAEKVDAMYVITDNMVVSGISTLIDQTNKANVPVFAAEAGQFDKGLLASDSISYNDLGHVAGKMVKEILIDGKKPESLAVQGANETELLVSESVAKQLGIEIPNTVLERATLK</sequence>
<dbReference type="AlphaFoldDB" id="A0A0X8H1D0"/>
<dbReference type="KEGG" id="erl:AOC36_09960"/>
<name>A0A0X8H1D0_9FIRM</name>
<evidence type="ECO:0000313" key="1">
    <source>
        <dbReference type="EMBL" id="AMC94285.1"/>
    </source>
</evidence>
<dbReference type="STRING" id="1514105.AOC36_09960"/>
<dbReference type="Gene3D" id="3.40.50.2300">
    <property type="match status" value="2"/>
</dbReference>
<gene>
    <name evidence="1" type="ORF">AOC36_09960</name>
</gene>
<evidence type="ECO:0008006" key="3">
    <source>
        <dbReference type="Google" id="ProtNLM"/>
    </source>
</evidence>
<dbReference type="EMBL" id="CP013213">
    <property type="protein sequence ID" value="AMC94285.1"/>
    <property type="molecule type" value="Genomic_DNA"/>
</dbReference>
<keyword evidence="2" id="KW-1185">Reference proteome</keyword>
<dbReference type="InterPro" id="IPR028082">
    <property type="entry name" value="Peripla_BP_I"/>
</dbReference>